<reference evidence="4 5" key="1">
    <citation type="submission" date="2023-03" db="EMBL/GenBank/DDBJ databases">
        <title>Draft genome sequence of Streptomyces sp. RB6PN23 isolated from peat swamp forest in Thailand.</title>
        <authorList>
            <person name="Klaysubun C."/>
            <person name="Duangmal K."/>
        </authorList>
    </citation>
    <scope>NUCLEOTIDE SEQUENCE [LARGE SCALE GENOMIC DNA]</scope>
    <source>
        <strain evidence="4 5">RB6PN23</strain>
    </source>
</reference>
<feature type="region of interest" description="Disordered" evidence="3">
    <location>
        <begin position="1"/>
        <end position="21"/>
    </location>
</feature>
<comment type="similarity">
    <text evidence="1 2">Belongs to the cytochrome P450 family.</text>
</comment>
<keyword evidence="2" id="KW-0503">Monooxygenase</keyword>
<dbReference type="CDD" id="cd11030">
    <property type="entry name" value="CYP105-like"/>
    <property type="match status" value="1"/>
</dbReference>
<comment type="caution">
    <text evidence="4">The sequence shown here is derived from an EMBL/GenBank/DDBJ whole genome shotgun (WGS) entry which is preliminary data.</text>
</comment>
<dbReference type="PANTHER" id="PTHR46696:SF1">
    <property type="entry name" value="CYTOCHROME P450 YJIB-RELATED"/>
    <property type="match status" value="1"/>
</dbReference>
<evidence type="ECO:0000256" key="1">
    <source>
        <dbReference type="ARBA" id="ARBA00010617"/>
    </source>
</evidence>
<keyword evidence="2" id="KW-0408">Iron</keyword>
<keyword evidence="2" id="KW-0349">Heme</keyword>
<dbReference type="Pfam" id="PF00067">
    <property type="entry name" value="p450"/>
    <property type="match status" value="1"/>
</dbReference>
<evidence type="ECO:0000256" key="3">
    <source>
        <dbReference type="SAM" id="MobiDB-lite"/>
    </source>
</evidence>
<keyword evidence="2" id="KW-0560">Oxidoreductase</keyword>
<dbReference type="PRINTS" id="PR00385">
    <property type="entry name" value="P450"/>
</dbReference>
<evidence type="ECO:0000313" key="4">
    <source>
        <dbReference type="EMBL" id="MDF3288079.1"/>
    </source>
</evidence>
<keyword evidence="2" id="KW-0479">Metal-binding</keyword>
<dbReference type="PROSITE" id="PS00086">
    <property type="entry name" value="CYTOCHROME_P450"/>
    <property type="match status" value="1"/>
</dbReference>
<gene>
    <name evidence="4" type="ORF">P3G67_02295</name>
</gene>
<organism evidence="4 5">
    <name type="scientific">Streptomyces silvisoli</name>
    <dbReference type="NCBI Taxonomy" id="3034235"/>
    <lineage>
        <taxon>Bacteria</taxon>
        <taxon>Bacillati</taxon>
        <taxon>Actinomycetota</taxon>
        <taxon>Actinomycetes</taxon>
        <taxon>Kitasatosporales</taxon>
        <taxon>Streptomycetaceae</taxon>
        <taxon>Streptomyces</taxon>
    </lineage>
</organism>
<dbReference type="PRINTS" id="PR00359">
    <property type="entry name" value="BP450"/>
</dbReference>
<dbReference type="PANTHER" id="PTHR46696">
    <property type="entry name" value="P450, PUTATIVE (EUROFUNG)-RELATED"/>
    <property type="match status" value="1"/>
</dbReference>
<keyword evidence="5" id="KW-1185">Reference proteome</keyword>
<evidence type="ECO:0000256" key="2">
    <source>
        <dbReference type="RuleBase" id="RU000461"/>
    </source>
</evidence>
<proteinExistence type="inferred from homology"/>
<dbReference type="InterPro" id="IPR017972">
    <property type="entry name" value="Cyt_P450_CS"/>
</dbReference>
<dbReference type="SUPFAM" id="SSF48264">
    <property type="entry name" value="Cytochrome P450"/>
    <property type="match status" value="1"/>
</dbReference>
<dbReference type="EMBL" id="JARJBC010000001">
    <property type="protein sequence ID" value="MDF3288079.1"/>
    <property type="molecule type" value="Genomic_DNA"/>
</dbReference>
<dbReference type="Proteomes" id="UP001216579">
    <property type="component" value="Unassembled WGS sequence"/>
</dbReference>
<accession>A0ABT5ZE17</accession>
<protein>
    <submittedName>
        <fullName evidence="4">Cytochrome P450</fullName>
    </submittedName>
</protein>
<dbReference type="InterPro" id="IPR002397">
    <property type="entry name" value="Cyt_P450_B"/>
</dbReference>
<dbReference type="RefSeq" id="WP_276091932.1">
    <property type="nucleotide sequence ID" value="NZ_JARJBC010000001.1"/>
</dbReference>
<dbReference type="InterPro" id="IPR001128">
    <property type="entry name" value="Cyt_P450"/>
</dbReference>
<name>A0ABT5ZE17_9ACTN</name>
<sequence>MTDVSTTAPTRELPAFPMARGCPFDPPEQYSALRAERPIARVALPGDRTAWLVTRHDLVRQLLTDPRLSSDRTHPNLPTPVPSLPAQAQQDFAPIANALIGLDAPRHSTHRRMLITEFTVKRVQALRPRIQEIADGCVTDLLAGPRPADLVSALSLPVPSMVICELLGVPYADRDFFQSRTRTVVSFNASPEERAAAIRALRGFLDELVTAKEREPSDDLLGRLIRRNREAEVFTHELLVGLAALLLLAGHETTANMISLGTAGLLRNPQQLAQLRADPALVGQTVEELLRYFSIVDAIPRVALADIEIGGVTIHAGDGVALSVGGANRDGVAFGRADELDIQRGGRHHVAFGYGIHQCLGQNLARMELEIVFTTLFTRVPGLRLAAPVDELPFKDDATIYGLYQLPVTW</sequence>
<evidence type="ECO:0000313" key="5">
    <source>
        <dbReference type="Proteomes" id="UP001216579"/>
    </source>
</evidence>
<dbReference type="InterPro" id="IPR036396">
    <property type="entry name" value="Cyt_P450_sf"/>
</dbReference>
<dbReference type="Gene3D" id="1.10.630.10">
    <property type="entry name" value="Cytochrome P450"/>
    <property type="match status" value="1"/>
</dbReference>